<protein>
    <recommendedName>
        <fullName evidence="5">Serine-rich protein</fullName>
    </recommendedName>
</protein>
<feature type="compositionally biased region" description="Polar residues" evidence="1">
    <location>
        <begin position="579"/>
        <end position="589"/>
    </location>
</feature>
<feature type="compositionally biased region" description="Low complexity" evidence="1">
    <location>
        <begin position="174"/>
        <end position="184"/>
    </location>
</feature>
<dbReference type="EMBL" id="JAUKUD010000007">
    <property type="protein sequence ID" value="KAK0738327.1"/>
    <property type="molecule type" value="Genomic_DNA"/>
</dbReference>
<feature type="region of interest" description="Disordered" evidence="1">
    <location>
        <begin position="402"/>
        <end position="469"/>
    </location>
</feature>
<evidence type="ECO:0000256" key="1">
    <source>
        <dbReference type="SAM" id="MobiDB-lite"/>
    </source>
</evidence>
<keyword evidence="2" id="KW-0472">Membrane</keyword>
<feature type="transmembrane region" description="Helical" evidence="2">
    <location>
        <begin position="933"/>
        <end position="953"/>
    </location>
</feature>
<feature type="compositionally biased region" description="Pro residues" evidence="1">
    <location>
        <begin position="565"/>
        <end position="574"/>
    </location>
</feature>
<feature type="region of interest" description="Disordered" evidence="1">
    <location>
        <begin position="747"/>
        <end position="799"/>
    </location>
</feature>
<feature type="compositionally biased region" description="Polar residues" evidence="1">
    <location>
        <begin position="598"/>
        <end position="609"/>
    </location>
</feature>
<feature type="compositionally biased region" description="Low complexity" evidence="1">
    <location>
        <begin position="98"/>
        <end position="115"/>
    </location>
</feature>
<feature type="region of interest" description="Disordered" evidence="1">
    <location>
        <begin position="1"/>
        <end position="306"/>
    </location>
</feature>
<feature type="compositionally biased region" description="Basic and acidic residues" evidence="1">
    <location>
        <begin position="1"/>
        <end position="18"/>
    </location>
</feature>
<keyword evidence="2" id="KW-0812">Transmembrane</keyword>
<organism evidence="3 4">
    <name type="scientific">Schizothecium vesticola</name>
    <dbReference type="NCBI Taxonomy" id="314040"/>
    <lineage>
        <taxon>Eukaryota</taxon>
        <taxon>Fungi</taxon>
        <taxon>Dikarya</taxon>
        <taxon>Ascomycota</taxon>
        <taxon>Pezizomycotina</taxon>
        <taxon>Sordariomycetes</taxon>
        <taxon>Sordariomycetidae</taxon>
        <taxon>Sordariales</taxon>
        <taxon>Schizotheciaceae</taxon>
        <taxon>Schizothecium</taxon>
    </lineage>
</organism>
<feature type="region of interest" description="Disordered" evidence="1">
    <location>
        <begin position="333"/>
        <end position="382"/>
    </location>
</feature>
<comment type="caution">
    <text evidence="3">The sequence shown here is derived from an EMBL/GenBank/DDBJ whole genome shotgun (WGS) entry which is preliminary data.</text>
</comment>
<feature type="region of interest" description="Disordered" evidence="1">
    <location>
        <begin position="641"/>
        <end position="666"/>
    </location>
</feature>
<feature type="compositionally biased region" description="Polar residues" evidence="1">
    <location>
        <begin position="258"/>
        <end position="268"/>
    </location>
</feature>
<feature type="compositionally biased region" description="Low complexity" evidence="1">
    <location>
        <begin position="420"/>
        <end position="434"/>
    </location>
</feature>
<sequence length="960" mass="102762">MSAPPPRHDPSTPLRERTQSQNNSLAIRIVPYSPPRPDLEDRAPSQASSHIHPHAPRDGDRSRRSSGTASSTVRSSGGTKRSSGRTGEKGRGDFHAWPGSALSSSSDASLPLAGAQEERVSGPKLLASPSLVPGPGGPTVPALRSPSEVSTNIPSINALSPRDDTSVPDYTCNSPTSTAPTAWSPAPPTTPTAQRPLSRRANVVALHPDKTFSLVRLPGSRSDSSRSLRSPPLTNSSRTSSAQDRPSLGSWTDDHNDSALTGSTNQSYLADPGISAPHAEYPPSPEPSSASAAPLPADPTSSSPWNYRFVGGLRKVPQTPNLKIKAAQYAAAPASSAPAPDSPLAPLREDASTQDEESVLRKTVSPKTSFGSVASAQTASTTSETTNYKIYGPESSLLQQSADSLALPSSSNGNWEALGTSSPAAPFTSSPPETSHSDQNFVLHGGPSPSSSLATVPRQPRPTYSQESLLVLPLRPVKKRSNEKFGYYKQRSRENLRARAGSLHSLKSISSIITTQDPTTAFFAAPVILDFGASTSRGARRGDPSSSGTFRGQWAPGPASQPAFPQRPPVPMLPEEPHQWSSQLSTVMSESEDGSAALSRSVSPLSTTGAAGHHRRRSSNGWGSSLHSRQVLSISSSLAAQLEEGSSGSDSVDKPLPSHLRGLPSQLRMVRDQDEHGDGLADLREHPSRTGLSAFFYSSNSSSRGLHSSGSSRSNSLTSSLPTWARVYYGSDEHRFFGAPSFMSLSDDGGSRPGSSAQPNGESLGLDRFPMNIHNPRRRAQEVPRPPAAGRSFSDSTDMQITQAPPLGYDYGAFRSLRRKTSSIWSPHLRTDRRASRYSVWDPPSVTWSTDTGILGKRNAQIVLFIVGFIFPFAWMIGALLPLPASPKLDMLESGDGSQSQFSRSQTEFRYQTHIVDETRYESARWWRNLNRIMSVVGLLIIGAIIALVVVGLREGWGRR</sequence>
<feature type="compositionally biased region" description="Low complexity" evidence="1">
    <location>
        <begin position="402"/>
        <end position="411"/>
    </location>
</feature>
<feature type="compositionally biased region" description="Polar residues" evidence="1">
    <location>
        <begin position="147"/>
        <end position="158"/>
    </location>
</feature>
<keyword evidence="2" id="KW-1133">Transmembrane helix</keyword>
<proteinExistence type="predicted"/>
<evidence type="ECO:0000256" key="2">
    <source>
        <dbReference type="SAM" id="Phobius"/>
    </source>
</evidence>
<feature type="compositionally biased region" description="Low complexity" evidence="1">
    <location>
        <begin position="65"/>
        <end position="85"/>
    </location>
</feature>
<feature type="compositionally biased region" description="Low complexity" evidence="1">
    <location>
        <begin position="333"/>
        <end position="346"/>
    </location>
</feature>
<feature type="transmembrane region" description="Helical" evidence="2">
    <location>
        <begin position="862"/>
        <end position="883"/>
    </location>
</feature>
<feature type="compositionally biased region" description="Low complexity" evidence="1">
    <location>
        <begin position="287"/>
        <end position="304"/>
    </location>
</feature>
<accession>A0AA40BQ41</accession>
<feature type="compositionally biased region" description="Polar residues" evidence="1">
    <location>
        <begin position="641"/>
        <end position="650"/>
    </location>
</feature>
<name>A0AA40BQ41_9PEZI</name>
<evidence type="ECO:0000313" key="3">
    <source>
        <dbReference type="EMBL" id="KAK0738327.1"/>
    </source>
</evidence>
<feature type="compositionally biased region" description="Low complexity" evidence="1">
    <location>
        <begin position="216"/>
        <end position="238"/>
    </location>
</feature>
<dbReference type="Proteomes" id="UP001172155">
    <property type="component" value="Unassembled WGS sequence"/>
</dbReference>
<evidence type="ECO:0000313" key="4">
    <source>
        <dbReference type="Proteomes" id="UP001172155"/>
    </source>
</evidence>
<evidence type="ECO:0008006" key="5">
    <source>
        <dbReference type="Google" id="ProtNLM"/>
    </source>
</evidence>
<reference evidence="3" key="1">
    <citation type="submission" date="2023-06" db="EMBL/GenBank/DDBJ databases">
        <title>Genome-scale phylogeny and comparative genomics of the fungal order Sordariales.</title>
        <authorList>
            <consortium name="Lawrence Berkeley National Laboratory"/>
            <person name="Hensen N."/>
            <person name="Bonometti L."/>
            <person name="Westerberg I."/>
            <person name="Brannstrom I.O."/>
            <person name="Guillou S."/>
            <person name="Cros-Aarteil S."/>
            <person name="Calhoun S."/>
            <person name="Haridas S."/>
            <person name="Kuo A."/>
            <person name="Mondo S."/>
            <person name="Pangilinan J."/>
            <person name="Riley R."/>
            <person name="LaButti K."/>
            <person name="Andreopoulos B."/>
            <person name="Lipzen A."/>
            <person name="Chen C."/>
            <person name="Yanf M."/>
            <person name="Daum C."/>
            <person name="Ng V."/>
            <person name="Clum A."/>
            <person name="Steindorff A."/>
            <person name="Ohm R."/>
            <person name="Martin F."/>
            <person name="Silar P."/>
            <person name="Natvig D."/>
            <person name="Lalanne C."/>
            <person name="Gautier V."/>
            <person name="Ament-velasquez S.L."/>
            <person name="Kruys A."/>
            <person name="Hutchinson M.I."/>
            <person name="Powell A.J."/>
            <person name="Barry K."/>
            <person name="Miller A.N."/>
            <person name="Grigoriev I.V."/>
            <person name="Debuchy R."/>
            <person name="Gladieux P."/>
            <person name="Thoren M.H."/>
            <person name="Johannesson H."/>
        </authorList>
    </citation>
    <scope>NUCLEOTIDE SEQUENCE</scope>
    <source>
        <strain evidence="3">SMH3187-1</strain>
    </source>
</reference>
<dbReference type="AlphaFoldDB" id="A0AA40BQ41"/>
<keyword evidence="4" id="KW-1185">Reference proteome</keyword>
<gene>
    <name evidence="3" type="ORF">B0T18DRAFT_334660</name>
</gene>
<feature type="region of interest" description="Disordered" evidence="1">
    <location>
        <begin position="534"/>
        <end position="626"/>
    </location>
</feature>